<dbReference type="OrthoDB" id="203097at2759"/>
<dbReference type="PANTHER" id="PTHR10361:SF40">
    <property type="entry name" value="HEPATIC SODIUM_BILE ACID COTRANSPORTER"/>
    <property type="match status" value="1"/>
</dbReference>
<organism evidence="9 10">
    <name type="scientific">Leptobrachium leishanense</name>
    <name type="common">Leishan spiny toad</name>
    <dbReference type="NCBI Taxonomy" id="445787"/>
    <lineage>
        <taxon>Eukaryota</taxon>
        <taxon>Metazoa</taxon>
        <taxon>Chordata</taxon>
        <taxon>Craniata</taxon>
        <taxon>Vertebrata</taxon>
        <taxon>Euteleostomi</taxon>
        <taxon>Amphibia</taxon>
        <taxon>Batrachia</taxon>
        <taxon>Anura</taxon>
        <taxon>Pelobatoidea</taxon>
        <taxon>Megophryidae</taxon>
        <taxon>Leptobrachium</taxon>
    </lineage>
</organism>
<protein>
    <submittedName>
        <fullName evidence="9">Solute carrier family 10 member 1</fullName>
    </submittedName>
</protein>
<feature type="transmembrane region" description="Helical" evidence="8">
    <location>
        <begin position="223"/>
        <end position="246"/>
    </location>
</feature>
<dbReference type="GO" id="GO:0016020">
    <property type="term" value="C:membrane"/>
    <property type="evidence" value="ECO:0007669"/>
    <property type="project" value="UniProtKB-SubCell"/>
</dbReference>
<dbReference type="AlphaFoldDB" id="A0A8C5MYH6"/>
<dbReference type="GO" id="GO:0008508">
    <property type="term" value="F:bile acid:sodium symporter activity"/>
    <property type="evidence" value="ECO:0007669"/>
    <property type="project" value="TreeGrafter"/>
</dbReference>
<evidence type="ECO:0000256" key="1">
    <source>
        <dbReference type="ARBA" id="ARBA00004141"/>
    </source>
</evidence>
<gene>
    <name evidence="9" type="primary">SLC10A1</name>
</gene>
<dbReference type="InterPro" id="IPR002657">
    <property type="entry name" value="BilAc:Na_symport/Acr3"/>
</dbReference>
<evidence type="ECO:0000313" key="9">
    <source>
        <dbReference type="Ensembl" id="ENSLLEP00000021563.1"/>
    </source>
</evidence>
<evidence type="ECO:0000256" key="6">
    <source>
        <dbReference type="ARBA" id="ARBA00023136"/>
    </source>
</evidence>
<feature type="transmembrane region" description="Helical" evidence="8">
    <location>
        <begin position="29"/>
        <end position="50"/>
    </location>
</feature>
<dbReference type="InterPro" id="IPR004710">
    <property type="entry name" value="Bilac:Na_transpt"/>
</dbReference>
<feature type="compositionally biased region" description="Basic and acidic residues" evidence="7">
    <location>
        <begin position="341"/>
        <end position="352"/>
    </location>
</feature>
<feature type="transmembrane region" description="Helical" evidence="8">
    <location>
        <begin position="93"/>
        <end position="113"/>
    </location>
</feature>
<evidence type="ECO:0000256" key="8">
    <source>
        <dbReference type="SAM" id="Phobius"/>
    </source>
</evidence>
<feature type="compositionally biased region" description="Basic and acidic residues" evidence="7">
    <location>
        <begin position="318"/>
        <end position="331"/>
    </location>
</feature>
<accession>A0A8C5MYH6</accession>
<evidence type="ECO:0000256" key="3">
    <source>
        <dbReference type="ARBA" id="ARBA00022692"/>
    </source>
</evidence>
<feature type="region of interest" description="Disordered" evidence="7">
    <location>
        <begin position="318"/>
        <end position="362"/>
    </location>
</feature>
<proteinExistence type="inferred from homology"/>
<dbReference type="Proteomes" id="UP000694569">
    <property type="component" value="Unplaced"/>
</dbReference>
<sequence>MNTSMENKTFYDVANNTINYSREALHIALIWSSIIVLVIIMISFGCNLQYKEIKGYFLKPKGITIALLSQFGVMPLTAFSLARLLNLGPIESIVILLCGCCPGGNLSNVLSFALKGDLNLSIAMTGCSTMAALGMMPLLIYVYSFGLDLGQAHILVPYKNITFSILLTIIPCLIGVYVNHKWPRLSRCFVKIGAVMGIMGYIVLLVLSAIYSSGTLSALFKPMLVTSATVMPLIGYVAGYIIALLFGLPERSRRTVCMETGCQNIQLCNAILKAGFDPVVVGPLFMFPLLYAIFQLSEGLVILFMCRLLDKFTKAKDEKAELSDSKRSSEEDFKDEIEELSDSKRNSKEDFKGGAPTLALVV</sequence>
<dbReference type="Pfam" id="PF01758">
    <property type="entry name" value="SBF"/>
    <property type="match status" value="1"/>
</dbReference>
<keyword evidence="3 8" id="KW-0812">Transmembrane</keyword>
<keyword evidence="4" id="KW-0813">Transport</keyword>
<dbReference type="GeneTree" id="ENSGT00950000182808"/>
<feature type="transmembrane region" description="Helical" evidence="8">
    <location>
        <begin position="161"/>
        <end position="180"/>
    </location>
</feature>
<evidence type="ECO:0000256" key="4">
    <source>
        <dbReference type="ARBA" id="ARBA00022847"/>
    </source>
</evidence>
<dbReference type="InterPro" id="IPR038770">
    <property type="entry name" value="Na+/solute_symporter_sf"/>
</dbReference>
<evidence type="ECO:0000313" key="10">
    <source>
        <dbReference type="Proteomes" id="UP000694569"/>
    </source>
</evidence>
<dbReference type="Ensembl" id="ENSLLET00000022393.1">
    <property type="protein sequence ID" value="ENSLLEP00000021563.1"/>
    <property type="gene ID" value="ENSLLEG00000013671.1"/>
</dbReference>
<keyword evidence="10" id="KW-1185">Reference proteome</keyword>
<dbReference type="Gene3D" id="1.20.1530.20">
    <property type="match status" value="1"/>
</dbReference>
<reference evidence="9" key="2">
    <citation type="submission" date="2025-09" db="UniProtKB">
        <authorList>
            <consortium name="Ensembl"/>
        </authorList>
    </citation>
    <scope>IDENTIFICATION</scope>
</reference>
<evidence type="ECO:0000256" key="2">
    <source>
        <dbReference type="ARBA" id="ARBA00006528"/>
    </source>
</evidence>
<evidence type="ECO:0000256" key="5">
    <source>
        <dbReference type="ARBA" id="ARBA00022989"/>
    </source>
</evidence>
<feature type="transmembrane region" description="Helical" evidence="8">
    <location>
        <begin position="192"/>
        <end position="211"/>
    </location>
</feature>
<comment type="subcellular location">
    <subcellularLocation>
        <location evidence="1">Membrane</location>
        <topology evidence="1">Multi-pass membrane protein</topology>
    </subcellularLocation>
</comment>
<reference evidence="9" key="1">
    <citation type="submission" date="2025-08" db="UniProtKB">
        <authorList>
            <consortium name="Ensembl"/>
        </authorList>
    </citation>
    <scope>IDENTIFICATION</scope>
</reference>
<feature type="transmembrane region" description="Helical" evidence="8">
    <location>
        <begin position="62"/>
        <end position="81"/>
    </location>
</feature>
<feature type="transmembrane region" description="Helical" evidence="8">
    <location>
        <begin position="120"/>
        <end position="141"/>
    </location>
</feature>
<name>A0A8C5MYH6_9ANUR</name>
<evidence type="ECO:0000256" key="7">
    <source>
        <dbReference type="SAM" id="MobiDB-lite"/>
    </source>
</evidence>
<comment type="similarity">
    <text evidence="2">Belongs to the bile acid:sodium symporter (BASS) (TC 2.A.28) family.</text>
</comment>
<dbReference type="PANTHER" id="PTHR10361">
    <property type="entry name" value="SODIUM-BILE ACID COTRANSPORTER"/>
    <property type="match status" value="1"/>
</dbReference>
<keyword evidence="5 8" id="KW-1133">Transmembrane helix</keyword>
<keyword evidence="6 8" id="KW-0472">Membrane</keyword>
<keyword evidence="4" id="KW-0769">Symport</keyword>